<evidence type="ECO:0000313" key="1">
    <source>
        <dbReference type="EMBL" id="CAG7827784.1"/>
    </source>
</evidence>
<dbReference type="EMBL" id="CAJVCH010544852">
    <property type="protein sequence ID" value="CAG7827784.1"/>
    <property type="molecule type" value="Genomic_DNA"/>
</dbReference>
<feature type="non-terminal residue" evidence="1">
    <location>
        <position position="1"/>
    </location>
</feature>
<proteinExistence type="predicted"/>
<reference evidence="1" key="1">
    <citation type="submission" date="2021-06" db="EMBL/GenBank/DDBJ databases">
        <authorList>
            <person name="Hodson N. C."/>
            <person name="Mongue J. A."/>
            <person name="Jaron S. K."/>
        </authorList>
    </citation>
    <scope>NUCLEOTIDE SEQUENCE</scope>
</reference>
<organism evidence="1 2">
    <name type="scientific">Allacma fusca</name>
    <dbReference type="NCBI Taxonomy" id="39272"/>
    <lineage>
        <taxon>Eukaryota</taxon>
        <taxon>Metazoa</taxon>
        <taxon>Ecdysozoa</taxon>
        <taxon>Arthropoda</taxon>
        <taxon>Hexapoda</taxon>
        <taxon>Collembola</taxon>
        <taxon>Symphypleona</taxon>
        <taxon>Sminthuridae</taxon>
        <taxon>Allacma</taxon>
    </lineage>
</organism>
<gene>
    <name evidence="1" type="ORF">AFUS01_LOCUS37747</name>
</gene>
<comment type="caution">
    <text evidence="1">The sequence shown here is derived from an EMBL/GenBank/DDBJ whole genome shotgun (WGS) entry which is preliminary data.</text>
</comment>
<dbReference type="Proteomes" id="UP000708208">
    <property type="component" value="Unassembled WGS sequence"/>
</dbReference>
<keyword evidence="2" id="KW-1185">Reference proteome</keyword>
<name>A0A8J2L2X8_9HEXA</name>
<accession>A0A8J2L2X8</accession>
<sequence length="32" mass="3796">MKWLRRAKDLEQIEPELKIMQNNIKVLQSGGE</sequence>
<dbReference type="AlphaFoldDB" id="A0A8J2L2X8"/>
<protein>
    <submittedName>
        <fullName evidence="1">Uncharacterized protein</fullName>
    </submittedName>
</protein>
<evidence type="ECO:0000313" key="2">
    <source>
        <dbReference type="Proteomes" id="UP000708208"/>
    </source>
</evidence>